<reference evidence="2" key="1">
    <citation type="journal article" date="2019" name="Int. J. Syst. Evol. Microbiol.">
        <title>The Global Catalogue of Microorganisms (GCM) 10K type strain sequencing project: providing services to taxonomists for standard genome sequencing and annotation.</title>
        <authorList>
            <consortium name="The Broad Institute Genomics Platform"/>
            <consortium name="The Broad Institute Genome Sequencing Center for Infectious Disease"/>
            <person name="Wu L."/>
            <person name="Ma J."/>
        </authorList>
    </citation>
    <scope>NUCLEOTIDE SEQUENCE [LARGE SCALE GENOMIC DNA]</scope>
    <source>
        <strain evidence="2">JCM 16702</strain>
    </source>
</reference>
<sequence length="175" mass="19035">MALQLVEFTVEDATRAAADRLILAAADALRAGGAELIEAQVPVGHDHVFLIADEPAPDTVADALRRAGIVFDDIAEVRLVGADLAEVKAYAGQAGYLVEWDLPAGLSMDSYLARKAEKAPLYAEVPETRFLRTYVREDMGKCLCIYDAPDAAAVERARKAVDTPIDRLHELDRRS</sequence>
<dbReference type="InterPro" id="IPR025336">
    <property type="entry name" value="SCO4226-like"/>
</dbReference>
<proteinExistence type="predicted"/>
<dbReference type="Gene3D" id="3.30.70.3090">
    <property type="entry name" value="ORF SCO4226, nickel-binding ferredoxin-like monomer"/>
    <property type="match status" value="1"/>
</dbReference>
<dbReference type="Proteomes" id="UP001500683">
    <property type="component" value="Unassembled WGS sequence"/>
</dbReference>
<gene>
    <name evidence="1" type="ORF">GCM10022214_01690</name>
</gene>
<keyword evidence="2" id="KW-1185">Reference proteome</keyword>
<dbReference type="Pfam" id="PF14026">
    <property type="entry name" value="SCO4226-like"/>
    <property type="match status" value="1"/>
</dbReference>
<protein>
    <submittedName>
        <fullName evidence="1">DUF4242 domain-containing protein</fullName>
    </submittedName>
</protein>
<accession>A0ABP7UWD0</accession>
<evidence type="ECO:0000313" key="2">
    <source>
        <dbReference type="Proteomes" id="UP001500683"/>
    </source>
</evidence>
<evidence type="ECO:0000313" key="1">
    <source>
        <dbReference type="EMBL" id="GAA4054479.1"/>
    </source>
</evidence>
<dbReference type="InterPro" id="IPR042557">
    <property type="entry name" value="SCO4226"/>
</dbReference>
<organism evidence="1 2">
    <name type="scientific">Actinomadura miaoliensis</name>
    <dbReference type="NCBI Taxonomy" id="430685"/>
    <lineage>
        <taxon>Bacteria</taxon>
        <taxon>Bacillati</taxon>
        <taxon>Actinomycetota</taxon>
        <taxon>Actinomycetes</taxon>
        <taxon>Streptosporangiales</taxon>
        <taxon>Thermomonosporaceae</taxon>
        <taxon>Actinomadura</taxon>
    </lineage>
</organism>
<name>A0ABP7UWD0_9ACTN</name>
<comment type="caution">
    <text evidence="1">The sequence shown here is derived from an EMBL/GenBank/DDBJ whole genome shotgun (WGS) entry which is preliminary data.</text>
</comment>
<dbReference type="EMBL" id="BAAAZG010000001">
    <property type="protein sequence ID" value="GAA4054479.1"/>
    <property type="molecule type" value="Genomic_DNA"/>
</dbReference>
<dbReference type="RefSeq" id="WP_344939320.1">
    <property type="nucleotide sequence ID" value="NZ_BAAAZG010000001.1"/>
</dbReference>